<dbReference type="InterPro" id="IPR036249">
    <property type="entry name" value="Thioredoxin-like_sf"/>
</dbReference>
<comment type="similarity">
    <text evidence="2">Belongs to the thioredoxin family. DsbA subfamily.</text>
</comment>
<evidence type="ECO:0000256" key="2">
    <source>
        <dbReference type="ARBA" id="ARBA00005791"/>
    </source>
</evidence>
<dbReference type="PANTHER" id="PTHR13887:SF56">
    <property type="entry name" value="THIOREDOXIN-LIKE REDUCTASE RV2466C"/>
    <property type="match status" value="1"/>
</dbReference>
<reference evidence="5 6" key="1">
    <citation type="submission" date="2019-03" db="EMBL/GenBank/DDBJ databases">
        <title>Genomic Encyclopedia of Type Strains, Phase IV (KMG-IV): sequencing the most valuable type-strain genomes for metagenomic binning, comparative biology and taxonomic classification.</title>
        <authorList>
            <person name="Goeker M."/>
        </authorList>
    </citation>
    <scope>NUCLEOTIDE SEQUENCE [LARGE SCALE GENOMIC DNA]</scope>
    <source>
        <strain evidence="5 6">DSM 25903</strain>
    </source>
</reference>
<protein>
    <submittedName>
        <fullName evidence="5">Protein-disulfide isomerase</fullName>
    </submittedName>
</protein>
<dbReference type="GO" id="GO:0016853">
    <property type="term" value="F:isomerase activity"/>
    <property type="evidence" value="ECO:0007669"/>
    <property type="project" value="UniProtKB-KW"/>
</dbReference>
<dbReference type="PANTHER" id="PTHR13887">
    <property type="entry name" value="GLUTATHIONE S-TRANSFERASE KAPPA"/>
    <property type="match status" value="1"/>
</dbReference>
<evidence type="ECO:0000256" key="3">
    <source>
        <dbReference type="SAM" id="SignalP"/>
    </source>
</evidence>
<dbReference type="Pfam" id="PF13462">
    <property type="entry name" value="Thioredoxin_4"/>
    <property type="match status" value="1"/>
</dbReference>
<feature type="chain" id="PRO_5020759365" evidence="3">
    <location>
        <begin position="28"/>
        <end position="213"/>
    </location>
</feature>
<dbReference type="InterPro" id="IPR006311">
    <property type="entry name" value="TAT_signal"/>
</dbReference>
<dbReference type="SUPFAM" id="SSF52833">
    <property type="entry name" value="Thioredoxin-like"/>
    <property type="match status" value="1"/>
</dbReference>
<organism evidence="5 6">
    <name type="scientific">Enterovirga rhinocerotis</name>
    <dbReference type="NCBI Taxonomy" id="1339210"/>
    <lineage>
        <taxon>Bacteria</taxon>
        <taxon>Pseudomonadati</taxon>
        <taxon>Pseudomonadota</taxon>
        <taxon>Alphaproteobacteria</taxon>
        <taxon>Hyphomicrobiales</taxon>
        <taxon>Methylobacteriaceae</taxon>
        <taxon>Enterovirga</taxon>
    </lineage>
</organism>
<evidence type="ECO:0000259" key="4">
    <source>
        <dbReference type="PROSITE" id="PS51352"/>
    </source>
</evidence>
<comment type="function">
    <text evidence="1">May be required for disulfide bond formation in some proteins.</text>
</comment>
<feature type="signal peptide" evidence="3">
    <location>
        <begin position="1"/>
        <end position="27"/>
    </location>
</feature>
<keyword evidence="6" id="KW-1185">Reference proteome</keyword>
<keyword evidence="5" id="KW-0413">Isomerase</keyword>
<accession>A0A4R7C9Z6</accession>
<evidence type="ECO:0000313" key="6">
    <source>
        <dbReference type="Proteomes" id="UP000295122"/>
    </source>
</evidence>
<sequence length="213" mass="23623">MITRRETVGLMAAAAATAWAGIGPAFAQNVDVAQLMEPGPLGDIWQGPEGAKVTIVEYASLTCNHCAAFHNTTYTELKKRYIDTGQVRFTLREFPLNQIDTALYMVARSDPAKYYPITDLLFETQASWLREPEAAKVLASVKQLLRQAGISDERFNQILKDQKLLDGVNASRTRAADVFKVDSTPTFFINGKRHQGNNDIESFEKTIKPILGA</sequence>
<dbReference type="InterPro" id="IPR013766">
    <property type="entry name" value="Thioredoxin_domain"/>
</dbReference>
<gene>
    <name evidence="5" type="ORF">EV668_1043</name>
</gene>
<keyword evidence="3" id="KW-0732">Signal</keyword>
<dbReference type="RefSeq" id="WP_133768745.1">
    <property type="nucleotide sequence ID" value="NZ_SNZR01000011.1"/>
</dbReference>
<dbReference type="OrthoDB" id="8478320at2"/>
<dbReference type="PROSITE" id="PS51318">
    <property type="entry name" value="TAT"/>
    <property type="match status" value="1"/>
</dbReference>
<dbReference type="EMBL" id="SNZR01000011">
    <property type="protein sequence ID" value="TDR93776.1"/>
    <property type="molecule type" value="Genomic_DNA"/>
</dbReference>
<dbReference type="Proteomes" id="UP000295122">
    <property type="component" value="Unassembled WGS sequence"/>
</dbReference>
<proteinExistence type="inferred from homology"/>
<dbReference type="InterPro" id="IPR012336">
    <property type="entry name" value="Thioredoxin-like_fold"/>
</dbReference>
<feature type="domain" description="Thioredoxin" evidence="4">
    <location>
        <begin position="6"/>
        <end position="212"/>
    </location>
</feature>
<evidence type="ECO:0000313" key="5">
    <source>
        <dbReference type="EMBL" id="TDR93776.1"/>
    </source>
</evidence>
<dbReference type="PROSITE" id="PS51352">
    <property type="entry name" value="THIOREDOXIN_2"/>
    <property type="match status" value="1"/>
</dbReference>
<comment type="caution">
    <text evidence="5">The sequence shown here is derived from an EMBL/GenBank/DDBJ whole genome shotgun (WGS) entry which is preliminary data.</text>
</comment>
<evidence type="ECO:0000256" key="1">
    <source>
        <dbReference type="ARBA" id="ARBA00003565"/>
    </source>
</evidence>
<dbReference type="Gene3D" id="3.40.30.10">
    <property type="entry name" value="Glutaredoxin"/>
    <property type="match status" value="1"/>
</dbReference>
<dbReference type="AlphaFoldDB" id="A0A4R7C9Z6"/>
<name>A0A4R7C9Z6_9HYPH</name>